<dbReference type="SUPFAM" id="SSF69593">
    <property type="entry name" value="Glycerol-3-phosphate (1)-acyltransferase"/>
    <property type="match status" value="1"/>
</dbReference>
<keyword evidence="3" id="KW-0808">Transferase</keyword>
<name>A0A2S7L181_9FLAO</name>
<evidence type="ECO:0000259" key="2">
    <source>
        <dbReference type="SMART" id="SM00563"/>
    </source>
</evidence>
<dbReference type="InterPro" id="IPR052744">
    <property type="entry name" value="GPAT/DAPAT"/>
</dbReference>
<feature type="transmembrane region" description="Helical" evidence="1">
    <location>
        <begin position="324"/>
        <end position="342"/>
    </location>
</feature>
<dbReference type="EMBL" id="MQUA01000013">
    <property type="protein sequence ID" value="PQB08675.1"/>
    <property type="molecule type" value="Genomic_DNA"/>
</dbReference>
<evidence type="ECO:0000313" key="3">
    <source>
        <dbReference type="EMBL" id="PQB08675.1"/>
    </source>
</evidence>
<proteinExistence type="predicted"/>
<evidence type="ECO:0000256" key="1">
    <source>
        <dbReference type="SAM" id="Phobius"/>
    </source>
</evidence>
<accession>A0A2S7L181</accession>
<dbReference type="GO" id="GO:0008654">
    <property type="term" value="P:phospholipid biosynthetic process"/>
    <property type="evidence" value="ECO:0007669"/>
    <property type="project" value="TreeGrafter"/>
</dbReference>
<organism evidence="3 4">
    <name type="scientific">Polaribacter filamentus</name>
    <dbReference type="NCBI Taxonomy" id="53483"/>
    <lineage>
        <taxon>Bacteria</taxon>
        <taxon>Pseudomonadati</taxon>
        <taxon>Bacteroidota</taxon>
        <taxon>Flavobacteriia</taxon>
        <taxon>Flavobacteriales</taxon>
        <taxon>Flavobacteriaceae</taxon>
    </lineage>
</organism>
<keyword evidence="1" id="KW-0472">Membrane</keyword>
<dbReference type="RefSeq" id="WP_104810851.1">
    <property type="nucleotide sequence ID" value="NZ_MQUA01000013.1"/>
</dbReference>
<keyword evidence="1" id="KW-0812">Transmembrane</keyword>
<evidence type="ECO:0000313" key="4">
    <source>
        <dbReference type="Proteomes" id="UP000239522"/>
    </source>
</evidence>
<keyword evidence="1" id="KW-1133">Transmembrane helix</keyword>
<dbReference type="OrthoDB" id="9806008at2"/>
<gene>
    <name evidence="3" type="ORF">BST83_11025</name>
</gene>
<feature type="transmembrane region" description="Helical" evidence="1">
    <location>
        <begin position="264"/>
        <end position="283"/>
    </location>
</feature>
<feature type="transmembrane region" description="Helical" evidence="1">
    <location>
        <begin position="295"/>
        <end position="317"/>
    </location>
</feature>
<dbReference type="Proteomes" id="UP000239522">
    <property type="component" value="Unassembled WGS sequence"/>
</dbReference>
<keyword evidence="3" id="KW-0012">Acyltransferase</keyword>
<feature type="domain" description="Phospholipid/glycerol acyltransferase" evidence="2">
    <location>
        <begin position="39"/>
        <end position="166"/>
    </location>
</feature>
<dbReference type="PANTHER" id="PTHR31605">
    <property type="entry name" value="GLYCEROL-3-PHOSPHATE O-ACYLTRANSFERASE 1"/>
    <property type="match status" value="1"/>
</dbReference>
<dbReference type="SMART" id="SM00563">
    <property type="entry name" value="PlsC"/>
    <property type="match status" value="1"/>
</dbReference>
<sequence length="363" mass="42177">MLQKIWYNLFRLLVKIGLYFYSKKIRVSGAKNIPKKGAVLFCANHPDGLIDPLMITTNCPRESYYLVRAAAFNNPLVKRFLGSLNLMPIYRMKDGVSEVGKNKEIFENCFELFKKGETLLIYPEASHNRKRTIRPLSKGFTRIVFGALEKYSDLKITIIPVGLTYQNASFYPSKVAVNYGKPIAVDTFYNINELNISINNLKEEVSNQLKNLSVHIADDENYNAILSKLNNLNVDFTNVDLVNQMIKENNFTAKNRRKTNFLKTLYYIILLNSFFPMLIWIKIAKKIDEVEFVDTFRFAINVLTFPIFYGLQTWILSFFFDWKIAFSYLIISLLLILIYSKFSPTNTENEEYLKKLAKRLSPD</sequence>
<protein>
    <submittedName>
        <fullName evidence="3">Acyltransferase</fullName>
    </submittedName>
</protein>
<dbReference type="Pfam" id="PF01553">
    <property type="entry name" value="Acyltransferase"/>
    <property type="match status" value="1"/>
</dbReference>
<keyword evidence="4" id="KW-1185">Reference proteome</keyword>
<dbReference type="InterPro" id="IPR002123">
    <property type="entry name" value="Plipid/glycerol_acylTrfase"/>
</dbReference>
<dbReference type="GO" id="GO:0004366">
    <property type="term" value="F:glycerol-3-phosphate O-acyltransferase activity"/>
    <property type="evidence" value="ECO:0007669"/>
    <property type="project" value="TreeGrafter"/>
</dbReference>
<reference evidence="3 4" key="1">
    <citation type="submission" date="2016-11" db="EMBL/GenBank/DDBJ databases">
        <title>Trade-off between light-utilization and light-protection in marine flavobacteria.</title>
        <authorList>
            <person name="Kumagai Y."/>
        </authorList>
    </citation>
    <scope>NUCLEOTIDE SEQUENCE [LARGE SCALE GENOMIC DNA]</scope>
    <source>
        <strain evidence="3 4">ATCC 700397</strain>
    </source>
</reference>
<dbReference type="GO" id="GO:0016287">
    <property type="term" value="F:glycerone-phosphate O-acyltransferase activity"/>
    <property type="evidence" value="ECO:0007669"/>
    <property type="project" value="TreeGrafter"/>
</dbReference>
<comment type="caution">
    <text evidence="3">The sequence shown here is derived from an EMBL/GenBank/DDBJ whole genome shotgun (WGS) entry which is preliminary data.</text>
</comment>
<dbReference type="PANTHER" id="PTHR31605:SF0">
    <property type="entry name" value="GLYCEROL-3-PHOSPHATE O-ACYLTRANSFERASE 1"/>
    <property type="match status" value="1"/>
</dbReference>
<dbReference type="CDD" id="cd07992">
    <property type="entry name" value="LPLAT_AAK14816-like"/>
    <property type="match status" value="1"/>
</dbReference>
<dbReference type="AlphaFoldDB" id="A0A2S7L181"/>